<feature type="region of interest" description="Disordered" evidence="1">
    <location>
        <begin position="134"/>
        <end position="166"/>
    </location>
</feature>
<dbReference type="AlphaFoldDB" id="Q17EJ9"/>
<dbReference type="VEuPathDB" id="VectorBase:AAEL024964"/>
<dbReference type="EMBL" id="CH477282">
    <property type="protein sequence ID" value="EAT44880.1"/>
    <property type="molecule type" value="Genomic_DNA"/>
</dbReference>
<sequence length="418" mass="48118">MTSQRTYVPSVSQPRYEHEPNSGLLFSPDDLSALLAKTETGQSILRNSLKGPLSKDSKKELSTIIADHHILRHFHENNLSLCRLPKAVLENYVHCIKLRFPAEIEDMVTYYIPAAPPERKNPGGSIYQAYKRLKGAKRDRERRELQHAAKLSTKENRSPERAEHSEANRWLSLNNAPWDTVLKMWKTTEAYRFEQIKLLKPVEIIAKFRHYAEPLGYQLIDADYHSLGFSEGIANWTELVKKLKPYFILKVHDEFSMTVLEYMNHDDATHDVLVCCTLILLNCCVKPCKINKNARPAILTAQEDILMFAANVQSGVDSIRKLFESYATQNIPPHPKVIALGSSYRDMSGEFYVVFDRLLYKTNSVARAVDIVIKMCNVMNIPFSKVTKLIWYTVEETLYNIRAPAQYKEIEIIKKLQK</sequence>
<accession>Q17EJ9</accession>
<feature type="compositionally biased region" description="Basic and acidic residues" evidence="1">
    <location>
        <begin position="136"/>
        <end position="166"/>
    </location>
</feature>
<name>Q17EJ9_AEDAE</name>
<dbReference type="HOGENOM" id="CLU_657601_0_0_1"/>
<gene>
    <name evidence="2" type="ORF">AaeL_AAEL003775</name>
</gene>
<evidence type="ECO:0000256" key="1">
    <source>
        <dbReference type="SAM" id="MobiDB-lite"/>
    </source>
</evidence>
<dbReference type="Proteomes" id="UP000682892">
    <property type="component" value="Unassembled WGS sequence"/>
</dbReference>
<dbReference type="eggNOG" id="ENOG502T8T6">
    <property type="taxonomic scope" value="Eukaryota"/>
</dbReference>
<dbReference type="PaxDb" id="7159-AAEL003775-PA"/>
<reference evidence="2" key="1">
    <citation type="submission" date="2005-10" db="EMBL/GenBank/DDBJ databases">
        <authorList>
            <person name="Loftus B.J."/>
            <person name="Nene V.M."/>
            <person name="Hannick L.I."/>
            <person name="Bidwell S."/>
            <person name="Haas B."/>
            <person name="Amedeo P."/>
            <person name="Orvis J."/>
            <person name="Wortman J.R."/>
            <person name="White O.R."/>
            <person name="Salzberg S."/>
            <person name="Shumway M."/>
            <person name="Koo H."/>
            <person name="Zhao Y."/>
            <person name="Holmes M."/>
            <person name="Miller J."/>
            <person name="Schatz M."/>
            <person name="Pop M."/>
            <person name="Pai G."/>
            <person name="Utterback T."/>
            <person name="Rogers Y.-H."/>
            <person name="Kravitz S."/>
            <person name="Fraser C.M."/>
        </authorList>
    </citation>
    <scope>NUCLEOTIDE SEQUENCE</scope>
    <source>
        <strain evidence="2">Liverpool</strain>
    </source>
</reference>
<dbReference type="PhylomeDB" id="Q17EJ9"/>
<evidence type="ECO:0000313" key="3">
    <source>
        <dbReference type="Proteomes" id="UP000682892"/>
    </source>
</evidence>
<reference evidence="2" key="2">
    <citation type="journal article" date="2007" name="Science">
        <title>Genome sequence of Aedes aegypti, a major arbovirus vector.</title>
        <authorList>
            <person name="Nene V."/>
            <person name="Wortman J.R."/>
            <person name="Lawson D."/>
            <person name="Haas B."/>
            <person name="Kodira C."/>
            <person name="Tu Z.J."/>
            <person name="Loftus B."/>
            <person name="Xi Z."/>
            <person name="Megy K."/>
            <person name="Grabherr M."/>
            <person name="Ren Q."/>
            <person name="Zdobnov E.M."/>
            <person name="Lobo N.F."/>
            <person name="Campbell K.S."/>
            <person name="Brown S.E."/>
            <person name="Bonaldo M.F."/>
            <person name="Zhu J."/>
            <person name="Sinkins S.P."/>
            <person name="Hogenkamp D.G."/>
            <person name="Amedeo P."/>
            <person name="Arensburger P."/>
            <person name="Atkinson P.W."/>
            <person name="Bidwell S."/>
            <person name="Biedler J."/>
            <person name="Birney E."/>
            <person name="Bruggner R.V."/>
            <person name="Costas J."/>
            <person name="Coy M.R."/>
            <person name="Crabtree J."/>
            <person name="Crawford M."/>
            <person name="Debruyn B."/>
            <person name="Decaprio D."/>
            <person name="Eiglmeier K."/>
            <person name="Eisenstadt E."/>
            <person name="El-Dorry H."/>
            <person name="Gelbart W.M."/>
            <person name="Gomes S.L."/>
            <person name="Hammond M."/>
            <person name="Hannick L.I."/>
            <person name="Hogan J.R."/>
            <person name="Holmes M.H."/>
            <person name="Jaffe D."/>
            <person name="Johnston J.S."/>
            <person name="Kennedy R.C."/>
            <person name="Koo H."/>
            <person name="Kravitz S."/>
            <person name="Kriventseva E.V."/>
            <person name="Kulp D."/>
            <person name="Labutti K."/>
            <person name="Lee E."/>
            <person name="Li S."/>
            <person name="Lovin D.D."/>
            <person name="Mao C."/>
            <person name="Mauceli E."/>
            <person name="Menck C.F."/>
            <person name="Miller J.R."/>
            <person name="Montgomery P."/>
            <person name="Mori A."/>
            <person name="Nascimento A.L."/>
            <person name="Naveira H.F."/>
            <person name="Nusbaum C."/>
            <person name="O'leary S."/>
            <person name="Orvis J."/>
            <person name="Pertea M."/>
            <person name="Quesneville H."/>
            <person name="Reidenbach K.R."/>
            <person name="Rogers Y.H."/>
            <person name="Roth C.W."/>
            <person name="Schneider J.R."/>
            <person name="Schatz M."/>
            <person name="Shumway M."/>
            <person name="Stanke M."/>
            <person name="Stinson E.O."/>
            <person name="Tubio J.M."/>
            <person name="Vanzee J.P."/>
            <person name="Verjovski-Almeida S."/>
            <person name="Werner D."/>
            <person name="White O."/>
            <person name="Wyder S."/>
            <person name="Zeng Q."/>
            <person name="Zhao Q."/>
            <person name="Zhao Y."/>
            <person name="Hill C.A."/>
            <person name="Raikhel A.S."/>
            <person name="Soares M.B."/>
            <person name="Knudson D.L."/>
            <person name="Lee N.H."/>
            <person name="Galagan J."/>
            <person name="Salzberg S.L."/>
            <person name="Paulsen I.T."/>
            <person name="Dimopoulos G."/>
            <person name="Collins F.H."/>
            <person name="Birren B."/>
            <person name="Fraser-Liggett C.M."/>
            <person name="Severson D.W."/>
        </authorList>
    </citation>
    <scope>NUCLEOTIDE SEQUENCE [LARGE SCALE GENOMIC DNA]</scope>
    <source>
        <strain evidence="2">Liverpool</strain>
    </source>
</reference>
<reference evidence="2" key="3">
    <citation type="submission" date="2012-09" db="EMBL/GenBank/DDBJ databases">
        <authorList>
            <consortium name="VectorBase"/>
        </authorList>
    </citation>
    <scope>NUCLEOTIDE SEQUENCE</scope>
    <source>
        <strain evidence="2">Liverpool</strain>
    </source>
</reference>
<protein>
    <submittedName>
        <fullName evidence="2">AAEL003775-PA</fullName>
    </submittedName>
</protein>
<feature type="region of interest" description="Disordered" evidence="1">
    <location>
        <begin position="1"/>
        <end position="22"/>
    </location>
</feature>
<feature type="compositionally biased region" description="Polar residues" evidence="1">
    <location>
        <begin position="1"/>
        <end position="13"/>
    </location>
</feature>
<organism evidence="2 3">
    <name type="scientific">Aedes aegypti</name>
    <name type="common">Yellowfever mosquito</name>
    <name type="synonym">Culex aegypti</name>
    <dbReference type="NCBI Taxonomy" id="7159"/>
    <lineage>
        <taxon>Eukaryota</taxon>
        <taxon>Metazoa</taxon>
        <taxon>Ecdysozoa</taxon>
        <taxon>Arthropoda</taxon>
        <taxon>Hexapoda</taxon>
        <taxon>Insecta</taxon>
        <taxon>Pterygota</taxon>
        <taxon>Neoptera</taxon>
        <taxon>Endopterygota</taxon>
        <taxon>Diptera</taxon>
        <taxon>Nematocera</taxon>
        <taxon>Culicoidea</taxon>
        <taxon>Culicidae</taxon>
        <taxon>Culicinae</taxon>
        <taxon>Aedini</taxon>
        <taxon>Aedes</taxon>
        <taxon>Stegomyia</taxon>
    </lineage>
</organism>
<dbReference type="OMA" id="HSEANRW"/>
<proteinExistence type="predicted"/>
<evidence type="ECO:0000313" key="2">
    <source>
        <dbReference type="EMBL" id="EAT44880.1"/>
    </source>
</evidence>